<gene>
    <name evidence="1" type="ORF">CSOJ01_13161</name>
</gene>
<sequence length="248" mass="27785">MFVSKDWMICTALPYQPTSPISMFPRLLWRFNRQRRWPQIDWLRNCVYSTSNGAAADGNRPDHWTLTVPYPAPRRAGTARPVAARTGPRGGYRDLPVVFYVLISSVPCHTQAIQHLHHHANASACMSTNSVMRGLLLASVVPEGDGRMSPSKRKHLSYPCRYTARHLVSAPANNLQRPVLRGPLAMSHAVARRNMSDRVVKLRKACDMSRQDACFHGTVRRRRGVPLSSDVADGIRAGREDAPRVVSK</sequence>
<dbReference type="AlphaFoldDB" id="A0A8H6ITG2"/>
<proteinExistence type="predicted"/>
<comment type="caution">
    <text evidence="1">The sequence shown here is derived from an EMBL/GenBank/DDBJ whole genome shotgun (WGS) entry which is preliminary data.</text>
</comment>
<evidence type="ECO:0000313" key="2">
    <source>
        <dbReference type="Proteomes" id="UP000652219"/>
    </source>
</evidence>
<dbReference type="Proteomes" id="UP000652219">
    <property type="component" value="Unassembled WGS sequence"/>
</dbReference>
<accession>A0A8H6ITG2</accession>
<protein>
    <submittedName>
        <fullName evidence="1">Uncharacterized protein</fullName>
    </submittedName>
</protein>
<dbReference type="EMBL" id="WIGN01000368">
    <property type="protein sequence ID" value="KAF6796470.1"/>
    <property type="molecule type" value="Genomic_DNA"/>
</dbReference>
<organism evidence="1 2">
    <name type="scientific">Colletotrichum sojae</name>
    <dbReference type="NCBI Taxonomy" id="2175907"/>
    <lineage>
        <taxon>Eukaryota</taxon>
        <taxon>Fungi</taxon>
        <taxon>Dikarya</taxon>
        <taxon>Ascomycota</taxon>
        <taxon>Pezizomycotina</taxon>
        <taxon>Sordariomycetes</taxon>
        <taxon>Hypocreomycetidae</taxon>
        <taxon>Glomerellales</taxon>
        <taxon>Glomerellaceae</taxon>
        <taxon>Colletotrichum</taxon>
        <taxon>Colletotrichum orchidearum species complex</taxon>
    </lineage>
</organism>
<keyword evidence="2" id="KW-1185">Reference proteome</keyword>
<evidence type="ECO:0000313" key="1">
    <source>
        <dbReference type="EMBL" id="KAF6796470.1"/>
    </source>
</evidence>
<reference evidence="1 2" key="1">
    <citation type="journal article" date="2020" name="Phytopathology">
        <title>Genome Sequence Resources of Colletotrichum truncatum, C. plurivorum, C. musicola, and C. sojae: Four Species Pathogenic to Soybean (Glycine max).</title>
        <authorList>
            <person name="Rogerio F."/>
            <person name="Boufleur T.R."/>
            <person name="Ciampi-Guillardi M."/>
            <person name="Sukno S.A."/>
            <person name="Thon M.R."/>
            <person name="Massola Junior N.S."/>
            <person name="Baroncelli R."/>
        </authorList>
    </citation>
    <scope>NUCLEOTIDE SEQUENCE [LARGE SCALE GENOMIC DNA]</scope>
    <source>
        <strain evidence="1 2">LFN0009</strain>
    </source>
</reference>
<name>A0A8H6ITG2_9PEZI</name>